<organism evidence="2 3">
    <name type="scientific">Mesorhizobium neociceri</name>
    <dbReference type="NCBI Taxonomy" id="1307853"/>
    <lineage>
        <taxon>Bacteria</taxon>
        <taxon>Pseudomonadati</taxon>
        <taxon>Pseudomonadota</taxon>
        <taxon>Alphaproteobacteria</taxon>
        <taxon>Hyphomicrobiales</taxon>
        <taxon>Phyllobacteriaceae</taxon>
        <taxon>Mesorhizobium</taxon>
    </lineage>
</organism>
<evidence type="ECO:0000313" key="2">
    <source>
        <dbReference type="EMBL" id="MBA1144417.1"/>
    </source>
</evidence>
<dbReference type="Gene3D" id="3.10.129.10">
    <property type="entry name" value="Hotdog Thioesterase"/>
    <property type="match status" value="1"/>
</dbReference>
<proteinExistence type="predicted"/>
<dbReference type="RefSeq" id="WP_181061362.1">
    <property type="nucleotide sequence ID" value="NZ_JACDTY010000023.1"/>
</dbReference>
<dbReference type="CDD" id="cd03454">
    <property type="entry name" value="YdeM"/>
    <property type="match status" value="1"/>
</dbReference>
<dbReference type="Pfam" id="PF01575">
    <property type="entry name" value="MaoC_dehydratas"/>
    <property type="match status" value="1"/>
</dbReference>
<name>A0A838BEB6_9HYPH</name>
<dbReference type="InterPro" id="IPR002539">
    <property type="entry name" value="MaoC-like_dom"/>
</dbReference>
<dbReference type="InterPro" id="IPR052342">
    <property type="entry name" value="MCH/BMMD"/>
</dbReference>
<dbReference type="PANTHER" id="PTHR43664">
    <property type="entry name" value="MONOAMINE OXIDASE-RELATED"/>
    <property type="match status" value="1"/>
</dbReference>
<evidence type="ECO:0000259" key="1">
    <source>
        <dbReference type="Pfam" id="PF01575"/>
    </source>
</evidence>
<dbReference type="AlphaFoldDB" id="A0A838BEB6"/>
<dbReference type="PANTHER" id="PTHR43664:SF1">
    <property type="entry name" value="BETA-METHYLMALYL-COA DEHYDRATASE"/>
    <property type="match status" value="1"/>
</dbReference>
<comment type="caution">
    <text evidence="2">The sequence shown here is derived from an EMBL/GenBank/DDBJ whole genome shotgun (WGS) entry which is preliminary data.</text>
</comment>
<reference evidence="2 3" key="1">
    <citation type="submission" date="2020-07" db="EMBL/GenBank/DDBJ databases">
        <title>Definition of the novel symbiovar canariense within Mesorhizobium novociceri, a new species of genus Mesorhizobium nodulating Cicer canariense in the Caldera de Taburiente National Park (La Palma, Canary Islands).</title>
        <authorList>
            <person name="Leon-Barrios M."/>
            <person name="Perez-Yepez J."/>
            <person name="Flores-Felix J.D."/>
            <person name="Ramirez-Baena M.H."/>
            <person name="Pulido-Suarez L."/>
            <person name="Igual J.M."/>
            <person name="Velazquez E."/>
            <person name="Peix A."/>
        </authorList>
    </citation>
    <scope>NUCLEOTIDE SEQUENCE [LARGE SCALE GENOMIC DNA]</scope>
    <source>
        <strain evidence="2 3">CCANP35</strain>
    </source>
</reference>
<dbReference type="EMBL" id="JACDTY010000023">
    <property type="protein sequence ID" value="MBA1144417.1"/>
    <property type="molecule type" value="Genomic_DNA"/>
</dbReference>
<accession>A0A838BEB6</accession>
<evidence type="ECO:0000313" key="3">
    <source>
        <dbReference type="Proteomes" id="UP000558284"/>
    </source>
</evidence>
<keyword evidence="3" id="KW-1185">Reference proteome</keyword>
<dbReference type="SUPFAM" id="SSF54637">
    <property type="entry name" value="Thioesterase/thiol ester dehydrase-isomerase"/>
    <property type="match status" value="1"/>
</dbReference>
<protein>
    <submittedName>
        <fullName evidence="2">MaoC family dehydratase</fullName>
    </submittedName>
</protein>
<gene>
    <name evidence="2" type="ORF">H0241_29865</name>
</gene>
<dbReference type="Proteomes" id="UP000558284">
    <property type="component" value="Unassembled WGS sequence"/>
</dbReference>
<dbReference type="InterPro" id="IPR029069">
    <property type="entry name" value="HotDog_dom_sf"/>
</dbReference>
<feature type="domain" description="MaoC-like" evidence="1">
    <location>
        <begin position="22"/>
        <end position="123"/>
    </location>
</feature>
<sequence>MSDRIPAGRLHLDDLHVGQRFVSASHTIDEPQIKAFATQFDPQPFHMDAEAAADTLFKGLAASGWHTAAITMRLNVEGGLPLAGGIIGAGGEINWPAPTRPGDVLHVESEVVEITPSRSKPDRGIATIVSRTVNQNNDVVQVLTARLVVPRRVAG</sequence>